<evidence type="ECO:0000256" key="2">
    <source>
        <dbReference type="ARBA" id="ARBA00006040"/>
    </source>
</evidence>
<evidence type="ECO:0000313" key="11">
    <source>
        <dbReference type="EMBL" id="KAH7238391.1"/>
    </source>
</evidence>
<evidence type="ECO:0000313" key="12">
    <source>
        <dbReference type="Proteomes" id="UP000813427"/>
    </source>
</evidence>
<dbReference type="InterPro" id="IPR024080">
    <property type="entry name" value="Neurolysin/TOP_N"/>
</dbReference>
<keyword evidence="6 9" id="KW-0378">Hydrolase</keyword>
<comment type="cofactor">
    <cofactor evidence="9">
        <name>Zn(2+)</name>
        <dbReference type="ChEBI" id="CHEBI:29105"/>
    </cofactor>
    <text evidence="9">Binds 1 zinc ion.</text>
</comment>
<gene>
    <name evidence="11" type="ORF">BKA59DRAFT_245552</name>
</gene>
<dbReference type="GO" id="GO:0006508">
    <property type="term" value="P:proteolysis"/>
    <property type="evidence" value="ECO:0007669"/>
    <property type="project" value="UniProtKB-KW"/>
</dbReference>
<evidence type="ECO:0000256" key="4">
    <source>
        <dbReference type="ARBA" id="ARBA00022670"/>
    </source>
</evidence>
<dbReference type="Gene3D" id="1.20.1050.40">
    <property type="entry name" value="Endopeptidase. Chain P, domain 1"/>
    <property type="match status" value="1"/>
</dbReference>
<dbReference type="InterPro" id="IPR024077">
    <property type="entry name" value="Neurolysin/TOP_dom2"/>
</dbReference>
<evidence type="ECO:0000256" key="9">
    <source>
        <dbReference type="RuleBase" id="RU003435"/>
    </source>
</evidence>
<dbReference type="GO" id="GO:0005758">
    <property type="term" value="C:mitochondrial intermembrane space"/>
    <property type="evidence" value="ECO:0007669"/>
    <property type="project" value="TreeGrafter"/>
</dbReference>
<sequence>MAPDKYRNPPQAPPLFTATPDSIAAETKKLCDATKSVLDSVAANASADKASFANVLEPILIDENLAATQRRILTFYHHVSTNKELRDASTESERVFNDFGIECNMREDIFNAVDAAYGNRASQDLTKEQSHVLEKERQKYIRNGLRLPAGPKRDRFKEIQKRLSELEIKAQTNLNEEKGAIWFTPEELKGVPADDIDIDSLEKGTGENEGKVKLSFKYNHYFPLIKYAINADTRRKYTIAESNKANVNVPIFQEIITLRDEAARLLGYDNHAALRIEEKMAKTPATVRTFLDDLRTRLAEGGAKEINALKEYKKKDYEERGLSFDDSFYMWDTSFYSRIQKEKEYSVDEAKISQYFPVESTFAGMLKIFEEIFGFVFVELKPEERARLSPTGKAEDIVWHEDVLIYSVWDDEASGSNFNGYLYLDLHPRDNKYGHNANFNLEPGYVTEDGKKHYPVTALVCNFSKPTPKKPSLLKHHEVVTLFHELGHGIHDLAGRTRYSYFHGTSTVLDFVEAPSQMLENWCWTPSVLKSLSKHWETQEQIPDELIEKLVSTKRLNSAIGALGQLTIGLFDMTVHTPESHEAVKKLNAGRVWNELRHEISGTKGPEDLGEGLEWGNRHAGIGHFIGGYDAGYYGYLYSEVFSLDMFHSFFAKNPMDGKEGRRYRHTVLERGGSIPELEFLREFLGREPSSESFYKELGLSSAA</sequence>
<evidence type="ECO:0000256" key="8">
    <source>
        <dbReference type="ARBA" id="ARBA00023049"/>
    </source>
</evidence>
<dbReference type="FunFam" id="1.20.1050.40:FF:000001">
    <property type="entry name" value="Thimet oligopeptidase 1"/>
    <property type="match status" value="1"/>
</dbReference>
<dbReference type="PANTHER" id="PTHR11804">
    <property type="entry name" value="PROTEASE M3 THIMET OLIGOPEPTIDASE-RELATED"/>
    <property type="match status" value="1"/>
</dbReference>
<dbReference type="InterPro" id="IPR001567">
    <property type="entry name" value="Pept_M3A_M3B_dom"/>
</dbReference>
<dbReference type="PANTHER" id="PTHR11804:SF84">
    <property type="entry name" value="SACCHAROLYSIN"/>
    <property type="match status" value="1"/>
</dbReference>
<dbReference type="GO" id="GO:0004222">
    <property type="term" value="F:metalloendopeptidase activity"/>
    <property type="evidence" value="ECO:0007669"/>
    <property type="project" value="InterPro"/>
</dbReference>
<dbReference type="Gene3D" id="1.10.1370.10">
    <property type="entry name" value="Neurolysin, domain 3"/>
    <property type="match status" value="1"/>
</dbReference>
<name>A0A8K0RMQ7_9HYPO</name>
<dbReference type="EMBL" id="JAGPXF010000006">
    <property type="protein sequence ID" value="KAH7238391.1"/>
    <property type="molecule type" value="Genomic_DNA"/>
</dbReference>
<dbReference type="InterPro" id="IPR024079">
    <property type="entry name" value="MetalloPept_cat_dom_sf"/>
</dbReference>
<keyword evidence="4 9" id="KW-0645">Protease</keyword>
<dbReference type="AlphaFoldDB" id="A0A8K0RMQ7"/>
<evidence type="ECO:0000256" key="3">
    <source>
        <dbReference type="ARBA" id="ARBA00022490"/>
    </source>
</evidence>
<evidence type="ECO:0000259" key="10">
    <source>
        <dbReference type="Pfam" id="PF01432"/>
    </source>
</evidence>
<dbReference type="Gene3D" id="3.40.390.10">
    <property type="entry name" value="Collagenase (Catalytic Domain)"/>
    <property type="match status" value="1"/>
</dbReference>
<comment type="similarity">
    <text evidence="2 9">Belongs to the peptidase M3 family.</text>
</comment>
<evidence type="ECO:0000256" key="6">
    <source>
        <dbReference type="ARBA" id="ARBA00022801"/>
    </source>
</evidence>
<proteinExistence type="inferred from homology"/>
<comment type="caution">
    <text evidence="11">The sequence shown here is derived from an EMBL/GenBank/DDBJ whole genome shotgun (WGS) entry which is preliminary data.</text>
</comment>
<dbReference type="SUPFAM" id="SSF55486">
    <property type="entry name" value="Metalloproteases ('zincins'), catalytic domain"/>
    <property type="match status" value="1"/>
</dbReference>
<accession>A0A8K0RMQ7</accession>
<reference evidence="11" key="1">
    <citation type="journal article" date="2021" name="Nat. Commun.">
        <title>Genetic determinants of endophytism in the Arabidopsis root mycobiome.</title>
        <authorList>
            <person name="Mesny F."/>
            <person name="Miyauchi S."/>
            <person name="Thiergart T."/>
            <person name="Pickel B."/>
            <person name="Atanasova L."/>
            <person name="Karlsson M."/>
            <person name="Huettel B."/>
            <person name="Barry K.W."/>
            <person name="Haridas S."/>
            <person name="Chen C."/>
            <person name="Bauer D."/>
            <person name="Andreopoulos W."/>
            <person name="Pangilinan J."/>
            <person name="LaButti K."/>
            <person name="Riley R."/>
            <person name="Lipzen A."/>
            <person name="Clum A."/>
            <person name="Drula E."/>
            <person name="Henrissat B."/>
            <person name="Kohler A."/>
            <person name="Grigoriev I.V."/>
            <person name="Martin F.M."/>
            <person name="Hacquard S."/>
        </authorList>
    </citation>
    <scope>NUCLEOTIDE SEQUENCE</scope>
    <source>
        <strain evidence="11">MPI-SDFR-AT-0068</strain>
    </source>
</reference>
<dbReference type="OrthoDB" id="534666at2759"/>
<comment type="subcellular location">
    <subcellularLocation>
        <location evidence="1">Cytoplasm</location>
    </subcellularLocation>
</comment>
<keyword evidence="7 9" id="KW-0862">Zinc</keyword>
<dbReference type="GO" id="GO:0046872">
    <property type="term" value="F:metal ion binding"/>
    <property type="evidence" value="ECO:0007669"/>
    <property type="project" value="UniProtKB-UniRule"/>
</dbReference>
<keyword evidence="12" id="KW-1185">Reference proteome</keyword>
<dbReference type="FunFam" id="3.40.390.10:FF:000006">
    <property type="entry name" value="Thimet oligopeptidase 1"/>
    <property type="match status" value="1"/>
</dbReference>
<organism evidence="11 12">
    <name type="scientific">Fusarium tricinctum</name>
    <dbReference type="NCBI Taxonomy" id="61284"/>
    <lineage>
        <taxon>Eukaryota</taxon>
        <taxon>Fungi</taxon>
        <taxon>Dikarya</taxon>
        <taxon>Ascomycota</taxon>
        <taxon>Pezizomycotina</taxon>
        <taxon>Sordariomycetes</taxon>
        <taxon>Hypocreomycetidae</taxon>
        <taxon>Hypocreales</taxon>
        <taxon>Nectriaceae</taxon>
        <taxon>Fusarium</taxon>
        <taxon>Fusarium tricinctum species complex</taxon>
    </lineage>
</organism>
<evidence type="ECO:0000256" key="7">
    <source>
        <dbReference type="ARBA" id="ARBA00022833"/>
    </source>
</evidence>
<protein>
    <recommendedName>
        <fullName evidence="10">Peptidase M3A/M3B catalytic domain-containing protein</fullName>
    </recommendedName>
</protein>
<evidence type="ECO:0000256" key="5">
    <source>
        <dbReference type="ARBA" id="ARBA00022723"/>
    </source>
</evidence>
<dbReference type="GO" id="GO:0006518">
    <property type="term" value="P:peptide metabolic process"/>
    <property type="evidence" value="ECO:0007669"/>
    <property type="project" value="TreeGrafter"/>
</dbReference>
<keyword evidence="5 9" id="KW-0479">Metal-binding</keyword>
<keyword evidence="3" id="KW-0963">Cytoplasm</keyword>
<evidence type="ECO:0000256" key="1">
    <source>
        <dbReference type="ARBA" id="ARBA00004496"/>
    </source>
</evidence>
<dbReference type="Pfam" id="PF01432">
    <property type="entry name" value="Peptidase_M3"/>
    <property type="match status" value="1"/>
</dbReference>
<keyword evidence="8 9" id="KW-0482">Metalloprotease</keyword>
<dbReference type="Proteomes" id="UP000813427">
    <property type="component" value="Unassembled WGS sequence"/>
</dbReference>
<dbReference type="InterPro" id="IPR045090">
    <property type="entry name" value="Pept_M3A_M3B"/>
</dbReference>
<feature type="domain" description="Peptidase M3A/M3B catalytic" evidence="10">
    <location>
        <begin position="226"/>
        <end position="699"/>
    </location>
</feature>
<dbReference type="CDD" id="cd06455">
    <property type="entry name" value="M3A_TOP"/>
    <property type="match status" value="1"/>
</dbReference>